<name>A0A6J5MUH0_9CAUD</name>
<gene>
    <name evidence="1" type="ORF">UFOVP570_26</name>
</gene>
<sequence length="70" mass="7693">MLLKPVVVDGAQCQFLIYILWEVVEADRLAELAGALAAILPVVQKPELREGVRPSLTVGGQFRALFFRGL</sequence>
<organism evidence="1">
    <name type="scientific">uncultured Caudovirales phage</name>
    <dbReference type="NCBI Taxonomy" id="2100421"/>
    <lineage>
        <taxon>Viruses</taxon>
        <taxon>Duplodnaviria</taxon>
        <taxon>Heunggongvirae</taxon>
        <taxon>Uroviricota</taxon>
        <taxon>Caudoviricetes</taxon>
        <taxon>Peduoviridae</taxon>
        <taxon>Maltschvirus</taxon>
        <taxon>Maltschvirus maltsch</taxon>
    </lineage>
</organism>
<dbReference type="EMBL" id="LR796541">
    <property type="protein sequence ID" value="CAB4150348.1"/>
    <property type="molecule type" value="Genomic_DNA"/>
</dbReference>
<evidence type="ECO:0000313" key="1">
    <source>
        <dbReference type="EMBL" id="CAB4150348.1"/>
    </source>
</evidence>
<reference evidence="1" key="1">
    <citation type="submission" date="2020-04" db="EMBL/GenBank/DDBJ databases">
        <authorList>
            <person name="Chiriac C."/>
            <person name="Salcher M."/>
            <person name="Ghai R."/>
            <person name="Kavagutti S V."/>
        </authorList>
    </citation>
    <scope>NUCLEOTIDE SEQUENCE</scope>
</reference>
<protein>
    <submittedName>
        <fullName evidence="1">Uncharacterized protein</fullName>
    </submittedName>
</protein>
<proteinExistence type="predicted"/>
<accession>A0A6J5MUH0</accession>